<dbReference type="KEGG" id="tva:4760296"/>
<dbReference type="VEuPathDB" id="TrichDB:TVAGG3_0730710"/>
<dbReference type="InParanoid" id="A2EXY8"/>
<evidence type="ECO:0000256" key="3">
    <source>
        <dbReference type="ARBA" id="ARBA00023242"/>
    </source>
</evidence>
<dbReference type="VEuPathDB" id="TrichDB:TVAG_055450"/>
<dbReference type="GO" id="GO:0035861">
    <property type="term" value="C:site of double-strand break"/>
    <property type="evidence" value="ECO:0000318"/>
    <property type="project" value="GO_Central"/>
</dbReference>
<dbReference type="Gene3D" id="3.70.10.10">
    <property type="match status" value="1"/>
</dbReference>
<dbReference type="RefSeq" id="XP_001314695.1">
    <property type="nucleotide sequence ID" value="XM_001314661.1"/>
</dbReference>
<organism evidence="5 6">
    <name type="scientific">Trichomonas vaginalis (strain ATCC PRA-98 / G3)</name>
    <dbReference type="NCBI Taxonomy" id="412133"/>
    <lineage>
        <taxon>Eukaryota</taxon>
        <taxon>Metamonada</taxon>
        <taxon>Parabasalia</taxon>
        <taxon>Trichomonadida</taxon>
        <taxon>Trichomonadidae</taxon>
        <taxon>Trichomonas</taxon>
    </lineage>
</organism>
<evidence type="ECO:0000256" key="4">
    <source>
        <dbReference type="PIRNR" id="PIRNR011312"/>
    </source>
</evidence>
<dbReference type="OMA" id="WQSSMAR"/>
<dbReference type="AlphaFoldDB" id="A2EXY8"/>
<keyword evidence="3" id="KW-0539">Nucleus</keyword>
<gene>
    <name evidence="5" type="ORF">TVAG_055450</name>
</gene>
<dbReference type="GO" id="GO:0033314">
    <property type="term" value="P:mitotic DNA replication checkpoint signaling"/>
    <property type="evidence" value="ECO:0000318"/>
    <property type="project" value="GO_Central"/>
</dbReference>
<dbReference type="GO" id="GO:0006289">
    <property type="term" value="P:nucleotide-excision repair"/>
    <property type="evidence" value="ECO:0000318"/>
    <property type="project" value="GO_Central"/>
</dbReference>
<dbReference type="SMR" id="A2EXY8"/>
<proteinExistence type="inferred from homology"/>
<dbReference type="PROSITE" id="PS51257">
    <property type="entry name" value="PROKAR_LIPOPROTEIN"/>
    <property type="match status" value="1"/>
</dbReference>
<comment type="subcellular location">
    <subcellularLocation>
        <location evidence="1">Nucleus</location>
    </subcellularLocation>
</comment>
<keyword evidence="6" id="KW-1185">Reference proteome</keyword>
<dbReference type="Pfam" id="PF04005">
    <property type="entry name" value="Hus1"/>
    <property type="match status" value="1"/>
</dbReference>
<dbReference type="GO" id="GO:0005730">
    <property type="term" value="C:nucleolus"/>
    <property type="evidence" value="ECO:0007669"/>
    <property type="project" value="InterPro"/>
</dbReference>
<dbReference type="PIRSF" id="PIRSF011312">
    <property type="entry name" value="Cell_cycle_HUS1"/>
    <property type="match status" value="1"/>
</dbReference>
<dbReference type="EMBL" id="DS113535">
    <property type="protein sequence ID" value="EAY02456.1"/>
    <property type="molecule type" value="Genomic_DNA"/>
</dbReference>
<dbReference type="PANTHER" id="PTHR12900">
    <property type="entry name" value="MITOTIC AND DNA DAMAGE CHECKPOINT PROTEIN HUS1"/>
    <property type="match status" value="1"/>
</dbReference>
<dbReference type="OrthoDB" id="10063861at2759"/>
<dbReference type="GO" id="GO:0044778">
    <property type="term" value="P:meiotic DNA integrity checkpoint signaling"/>
    <property type="evidence" value="ECO:0000318"/>
    <property type="project" value="GO_Central"/>
</dbReference>
<accession>A2EXY8</accession>
<evidence type="ECO:0000313" key="5">
    <source>
        <dbReference type="EMBL" id="EAY02456.1"/>
    </source>
</evidence>
<protein>
    <recommendedName>
        <fullName evidence="4">Checkpoint protein</fullName>
    </recommendedName>
</protein>
<evidence type="ECO:0000256" key="2">
    <source>
        <dbReference type="ARBA" id="ARBA00005563"/>
    </source>
</evidence>
<dbReference type="GO" id="GO:0030896">
    <property type="term" value="C:checkpoint clamp complex"/>
    <property type="evidence" value="ECO:0000318"/>
    <property type="project" value="GO_Central"/>
</dbReference>
<reference evidence="5" key="1">
    <citation type="submission" date="2006-10" db="EMBL/GenBank/DDBJ databases">
        <authorList>
            <person name="Amadeo P."/>
            <person name="Zhao Q."/>
            <person name="Wortman J."/>
            <person name="Fraser-Liggett C."/>
            <person name="Carlton J."/>
        </authorList>
    </citation>
    <scope>NUCLEOTIDE SEQUENCE</scope>
    <source>
        <strain evidence="5">G3</strain>
    </source>
</reference>
<dbReference type="GO" id="GO:0031573">
    <property type="term" value="P:mitotic intra-S DNA damage checkpoint signaling"/>
    <property type="evidence" value="ECO:0000318"/>
    <property type="project" value="GO_Central"/>
</dbReference>
<evidence type="ECO:0000313" key="6">
    <source>
        <dbReference type="Proteomes" id="UP000001542"/>
    </source>
</evidence>
<name>A2EXY8_TRIV3</name>
<dbReference type="FunCoup" id="A2EXY8">
    <property type="interactions" value="380"/>
</dbReference>
<dbReference type="InterPro" id="IPR007150">
    <property type="entry name" value="HUS1/Mec3"/>
</dbReference>
<dbReference type="GO" id="GO:0000723">
    <property type="term" value="P:telomere maintenance"/>
    <property type="evidence" value="ECO:0000318"/>
    <property type="project" value="GO_Central"/>
</dbReference>
<dbReference type="Proteomes" id="UP000001542">
    <property type="component" value="Unassembled WGS sequence"/>
</dbReference>
<evidence type="ECO:0000256" key="1">
    <source>
        <dbReference type="ARBA" id="ARBA00004123"/>
    </source>
</evidence>
<dbReference type="InterPro" id="IPR016580">
    <property type="entry name" value="HUS1"/>
</dbReference>
<dbReference type="PANTHER" id="PTHR12900:SF0">
    <property type="entry name" value="CHECKPOINT PROTEIN"/>
    <property type="match status" value="1"/>
</dbReference>
<sequence length="272" mass="30173">MRLLATVNTEVFSQLVSVLSACGGEVVLHFSKTTLSLVVSQGINQIALWIGCSVQLCFSKYQVSSRNDDIITLKCNSKQLAQALTVDAAPTINMSLTRQGDTNTLQFDHRSNDSTKQLLQRVAVVLLSTRATEDYQEPEWGTPSVSVRFPQIRQVINWVNEMKDINQMVTLKATKEGEFKLYIESDSVTVETSFSGLEIVGETDQATMEEAEALVDLKKFKKVLKVGNLQGCTGEIHIFDKQMAKFNFIVPTNIPDQPTNLTYVLNASTKAV</sequence>
<comment type="similarity">
    <text evidence="2 4">Belongs to the HUS1 family.</text>
</comment>
<reference evidence="5" key="2">
    <citation type="journal article" date="2007" name="Science">
        <title>Draft genome sequence of the sexually transmitted pathogen Trichomonas vaginalis.</title>
        <authorList>
            <person name="Carlton J.M."/>
            <person name="Hirt R.P."/>
            <person name="Silva J.C."/>
            <person name="Delcher A.L."/>
            <person name="Schatz M."/>
            <person name="Zhao Q."/>
            <person name="Wortman J.R."/>
            <person name="Bidwell S.L."/>
            <person name="Alsmark U.C.M."/>
            <person name="Besteiro S."/>
            <person name="Sicheritz-Ponten T."/>
            <person name="Noel C.J."/>
            <person name="Dacks J.B."/>
            <person name="Foster P.G."/>
            <person name="Simillion C."/>
            <person name="Van de Peer Y."/>
            <person name="Miranda-Saavedra D."/>
            <person name="Barton G.J."/>
            <person name="Westrop G.D."/>
            <person name="Mueller S."/>
            <person name="Dessi D."/>
            <person name="Fiori P.L."/>
            <person name="Ren Q."/>
            <person name="Paulsen I."/>
            <person name="Zhang H."/>
            <person name="Bastida-Corcuera F.D."/>
            <person name="Simoes-Barbosa A."/>
            <person name="Brown M.T."/>
            <person name="Hayes R.D."/>
            <person name="Mukherjee M."/>
            <person name="Okumura C.Y."/>
            <person name="Schneider R."/>
            <person name="Smith A.J."/>
            <person name="Vanacova S."/>
            <person name="Villalvazo M."/>
            <person name="Haas B.J."/>
            <person name="Pertea M."/>
            <person name="Feldblyum T.V."/>
            <person name="Utterback T.R."/>
            <person name="Shu C.L."/>
            <person name="Osoegawa K."/>
            <person name="de Jong P.J."/>
            <person name="Hrdy I."/>
            <person name="Horvathova L."/>
            <person name="Zubacova Z."/>
            <person name="Dolezal P."/>
            <person name="Malik S.B."/>
            <person name="Logsdon J.M. Jr."/>
            <person name="Henze K."/>
            <person name="Gupta A."/>
            <person name="Wang C.C."/>
            <person name="Dunne R.L."/>
            <person name="Upcroft J.A."/>
            <person name="Upcroft P."/>
            <person name="White O."/>
            <person name="Salzberg S.L."/>
            <person name="Tang P."/>
            <person name="Chiu C.-H."/>
            <person name="Lee Y.-S."/>
            <person name="Embley T.M."/>
            <person name="Coombs G.H."/>
            <person name="Mottram J.C."/>
            <person name="Tachezy J."/>
            <person name="Fraser-Liggett C.M."/>
            <person name="Johnson P.J."/>
        </authorList>
    </citation>
    <scope>NUCLEOTIDE SEQUENCE [LARGE SCALE GENOMIC DNA]</scope>
    <source>
        <strain evidence="5">G3</strain>
    </source>
</reference>
<dbReference type="eggNOG" id="KOG3999">
    <property type="taxonomic scope" value="Eukaryota"/>
</dbReference>
<dbReference type="GO" id="GO:0000724">
    <property type="term" value="P:double-strand break repair via homologous recombination"/>
    <property type="evidence" value="ECO:0000318"/>
    <property type="project" value="GO_Central"/>
</dbReference>
<dbReference type="STRING" id="5722.A2EXY8"/>